<evidence type="ECO:0000313" key="2">
    <source>
        <dbReference type="Proteomes" id="UP000557717"/>
    </source>
</evidence>
<reference evidence="1 2" key="1">
    <citation type="submission" date="2020-08" db="EMBL/GenBank/DDBJ databases">
        <title>Genomic Encyclopedia of Type Strains, Phase IV (KMG-IV): sequencing the most valuable type-strain genomes for metagenomic binning, comparative biology and taxonomic classification.</title>
        <authorList>
            <person name="Goeker M."/>
        </authorList>
    </citation>
    <scope>NUCLEOTIDE SEQUENCE [LARGE SCALE GENOMIC DNA]</scope>
    <source>
        <strain evidence="1 2">YC6886</strain>
    </source>
</reference>
<dbReference type="AlphaFoldDB" id="A0A840VDV1"/>
<comment type="caution">
    <text evidence="1">The sequence shown here is derived from an EMBL/GenBank/DDBJ whole genome shotgun (WGS) entry which is preliminary data.</text>
</comment>
<dbReference type="Gene3D" id="3.40.630.40">
    <property type="entry name" value="Zn-dependent exopeptidases"/>
    <property type="match status" value="1"/>
</dbReference>
<proteinExistence type="predicted"/>
<dbReference type="SUPFAM" id="SSF53187">
    <property type="entry name" value="Zn-dependent exopeptidases"/>
    <property type="match status" value="1"/>
</dbReference>
<keyword evidence="2" id="KW-1185">Reference proteome</keyword>
<dbReference type="Proteomes" id="UP000557717">
    <property type="component" value="Unassembled WGS sequence"/>
</dbReference>
<protein>
    <submittedName>
        <fullName evidence="1">Uncharacterized protein</fullName>
    </submittedName>
</protein>
<name>A0A840VDV1_9BACT</name>
<dbReference type="EMBL" id="JACHFD010000010">
    <property type="protein sequence ID" value="MBB5352009.1"/>
    <property type="molecule type" value="Genomic_DNA"/>
</dbReference>
<evidence type="ECO:0000313" key="1">
    <source>
        <dbReference type="EMBL" id="MBB5352009.1"/>
    </source>
</evidence>
<sequence>MSSIIPSCESAVSTIPEWHKASVRGHEEFIASHGWSPGALNLAQGIASQVHSPLVHADVSRLLIDLSRHPDSEDRWSEVSRQLTEDQRRKLDERQKSTYLETLHSRIRIPMMRRETTIHLAIDTAPLAEAAVELSCDGRRTDELAWLDRWAAGLRNLLPEGTVRTGTTGSHDLQSFLRDRHPGLLSIRVTAAVGSFLEGRPVKWTDLRKAILSSLPRD</sequence>
<organism evidence="1 2">
    <name type="scientific">Haloferula luteola</name>
    <dbReference type="NCBI Taxonomy" id="595692"/>
    <lineage>
        <taxon>Bacteria</taxon>
        <taxon>Pseudomonadati</taxon>
        <taxon>Verrucomicrobiota</taxon>
        <taxon>Verrucomicrobiia</taxon>
        <taxon>Verrucomicrobiales</taxon>
        <taxon>Verrucomicrobiaceae</taxon>
        <taxon>Haloferula</taxon>
    </lineage>
</organism>
<dbReference type="RefSeq" id="WP_184018692.1">
    <property type="nucleotide sequence ID" value="NZ_JACHFD010000010.1"/>
</dbReference>
<gene>
    <name evidence="1" type="ORF">HNR46_002250</name>
</gene>
<accession>A0A840VDV1</accession>